<feature type="domain" description="CRAL-TRIO" evidence="2">
    <location>
        <begin position="104"/>
        <end position="269"/>
    </location>
</feature>
<dbReference type="Pfam" id="PF00650">
    <property type="entry name" value="CRAL_TRIO"/>
    <property type="match status" value="1"/>
</dbReference>
<feature type="compositionally biased region" description="Basic and acidic residues" evidence="1">
    <location>
        <begin position="15"/>
        <end position="30"/>
    </location>
</feature>
<dbReference type="SMART" id="SM01100">
    <property type="entry name" value="CRAL_TRIO_N"/>
    <property type="match status" value="1"/>
</dbReference>
<evidence type="ECO:0000313" key="5">
    <source>
        <dbReference type="WBParaSite" id="maker-uti_cns_0005476-snap-gene-0.4-mRNA-1"/>
    </source>
</evidence>
<evidence type="ECO:0000256" key="1">
    <source>
        <dbReference type="SAM" id="MobiDB-lite"/>
    </source>
</evidence>
<dbReference type="AlphaFoldDB" id="A0A1I8HCA4"/>
<dbReference type="WBParaSite" id="maker-uti_cns_0003731-snap-gene-0.9-mRNA-1">
    <property type="protein sequence ID" value="maker-uti_cns_0003731-snap-gene-0.9-mRNA-1"/>
    <property type="gene ID" value="maker-uti_cns_0003731-snap-gene-0.9"/>
</dbReference>
<accession>A0A1I8HCA4</accession>
<evidence type="ECO:0000313" key="3">
    <source>
        <dbReference type="Proteomes" id="UP000095280"/>
    </source>
</evidence>
<dbReference type="SUPFAM" id="SSF52087">
    <property type="entry name" value="CRAL/TRIO domain"/>
    <property type="match status" value="1"/>
</dbReference>
<dbReference type="PANTHER" id="PTHR10174">
    <property type="entry name" value="ALPHA-TOCOPHEROL TRANSFER PROTEIN-RELATED"/>
    <property type="match status" value="1"/>
</dbReference>
<name>A0A1I8HCA4_9PLAT</name>
<sequence>MASGEGENVYNYEGVDPKDKKKAQKELHENPDQVRAHIASLRRWVTSAPHLTCPTDDAFLLRFLRTAKFDQSRAQQLVDNFCTVRKSPRGSPEWFEPLPLDSPIIEEALKLPMNIFLGYNDDGEGIIYSSMDNYDPDRINFNDLARFAYMNADTMMKPEKIQINGCRFIMNLKNANKKQTQAWENPRTAFKMMRNWQDAFPIRTKALVYWHEPAFFELMFRIIMPFMKEKLRKRLHRCGTDFSKLKKAIGPGAERLLPPEMGGQNRPMEELLAERYKMFKSAEAQAERAKLATITVDESKRLPTTKDYLKTYDDSADPSMGIAGTFTKLDPNFCDFFTSSATRSCIGWHSPVMCRPYIRPVLVEHPADRAHIS</sequence>
<dbReference type="InterPro" id="IPR001251">
    <property type="entry name" value="CRAL-TRIO_dom"/>
</dbReference>
<dbReference type="InterPro" id="IPR036273">
    <property type="entry name" value="CRAL/TRIO_N_dom_sf"/>
</dbReference>
<proteinExistence type="predicted"/>
<dbReference type="PANTHER" id="PTHR10174:SF224">
    <property type="entry name" value="RETINOL-BINDING PROTEIN PINTA"/>
    <property type="match status" value="1"/>
</dbReference>
<dbReference type="Gene3D" id="3.40.525.10">
    <property type="entry name" value="CRAL-TRIO lipid binding domain"/>
    <property type="match status" value="1"/>
</dbReference>
<dbReference type="WBParaSite" id="maker-uti_cns_0005476-snap-gene-0.4-mRNA-1">
    <property type="protein sequence ID" value="maker-uti_cns_0005476-snap-gene-0.4-mRNA-1"/>
    <property type="gene ID" value="maker-uti_cns_0005476-snap-gene-0.4"/>
</dbReference>
<evidence type="ECO:0000259" key="2">
    <source>
        <dbReference type="PROSITE" id="PS50191"/>
    </source>
</evidence>
<dbReference type="GO" id="GO:1902936">
    <property type="term" value="F:phosphatidylinositol bisphosphate binding"/>
    <property type="evidence" value="ECO:0007669"/>
    <property type="project" value="TreeGrafter"/>
</dbReference>
<feature type="region of interest" description="Disordered" evidence="1">
    <location>
        <begin position="1"/>
        <end position="30"/>
    </location>
</feature>
<dbReference type="Gene3D" id="1.20.5.1200">
    <property type="entry name" value="Alpha-tocopherol transfer"/>
    <property type="match status" value="1"/>
</dbReference>
<dbReference type="InterPro" id="IPR036865">
    <property type="entry name" value="CRAL-TRIO_dom_sf"/>
</dbReference>
<dbReference type="Proteomes" id="UP000095280">
    <property type="component" value="Unplaced"/>
</dbReference>
<organism evidence="3 5">
    <name type="scientific">Macrostomum lignano</name>
    <dbReference type="NCBI Taxonomy" id="282301"/>
    <lineage>
        <taxon>Eukaryota</taxon>
        <taxon>Metazoa</taxon>
        <taxon>Spiralia</taxon>
        <taxon>Lophotrochozoa</taxon>
        <taxon>Platyhelminthes</taxon>
        <taxon>Rhabditophora</taxon>
        <taxon>Macrostomorpha</taxon>
        <taxon>Macrostomida</taxon>
        <taxon>Macrostomidae</taxon>
        <taxon>Macrostomum</taxon>
    </lineage>
</organism>
<dbReference type="SUPFAM" id="SSF46938">
    <property type="entry name" value="CRAL/TRIO N-terminal domain"/>
    <property type="match status" value="1"/>
</dbReference>
<dbReference type="Gene3D" id="1.10.8.20">
    <property type="entry name" value="N-terminal domain of phosphatidylinositol transfer protein sec14p"/>
    <property type="match status" value="1"/>
</dbReference>
<dbReference type="CDD" id="cd00170">
    <property type="entry name" value="SEC14"/>
    <property type="match status" value="1"/>
</dbReference>
<reference evidence="4 5" key="1">
    <citation type="submission" date="2016-11" db="UniProtKB">
        <authorList>
            <consortium name="WormBaseParasite"/>
        </authorList>
    </citation>
    <scope>IDENTIFICATION</scope>
</reference>
<evidence type="ECO:0000313" key="4">
    <source>
        <dbReference type="WBParaSite" id="maker-uti_cns_0003731-snap-gene-0.9-mRNA-1"/>
    </source>
</evidence>
<dbReference type="InterPro" id="IPR011074">
    <property type="entry name" value="CRAL/TRIO_N_dom"/>
</dbReference>
<dbReference type="GO" id="GO:0016020">
    <property type="term" value="C:membrane"/>
    <property type="evidence" value="ECO:0007669"/>
    <property type="project" value="TreeGrafter"/>
</dbReference>
<protein>
    <submittedName>
        <fullName evidence="4 5">CRAL-TRIO domain-containing protein</fullName>
    </submittedName>
</protein>
<keyword evidence="3" id="KW-1185">Reference proteome</keyword>
<dbReference type="PROSITE" id="PS50191">
    <property type="entry name" value="CRAL_TRIO"/>
    <property type="match status" value="1"/>
</dbReference>